<evidence type="ECO:0000313" key="2">
    <source>
        <dbReference type="Proteomes" id="UP001589734"/>
    </source>
</evidence>
<proteinExistence type="predicted"/>
<dbReference type="EMBL" id="JBHLYW010000009">
    <property type="protein sequence ID" value="MFC0077723.1"/>
    <property type="molecule type" value="Genomic_DNA"/>
</dbReference>
<protein>
    <submittedName>
        <fullName evidence="1">Uncharacterized protein</fullName>
    </submittedName>
</protein>
<accession>A0ABV6BQK2</accession>
<comment type="caution">
    <text evidence="1">The sequence shown here is derived from an EMBL/GenBank/DDBJ whole genome shotgun (WGS) entry which is preliminary data.</text>
</comment>
<name>A0ABV6BQK2_9FLAO</name>
<keyword evidence="2" id="KW-1185">Reference proteome</keyword>
<evidence type="ECO:0000313" key="1">
    <source>
        <dbReference type="EMBL" id="MFC0077723.1"/>
    </source>
</evidence>
<dbReference type="RefSeq" id="WP_379686678.1">
    <property type="nucleotide sequence ID" value="NZ_JBHLYW010000009.1"/>
</dbReference>
<reference evidence="1 2" key="1">
    <citation type="submission" date="2024-09" db="EMBL/GenBank/DDBJ databases">
        <authorList>
            <person name="Sun Q."/>
            <person name="Mori K."/>
        </authorList>
    </citation>
    <scope>NUCLEOTIDE SEQUENCE [LARGE SCALE GENOMIC DNA]</scope>
    <source>
        <strain evidence="1 2">CGMCC 1.12926</strain>
    </source>
</reference>
<gene>
    <name evidence="1" type="ORF">ACFFLS_11780</name>
</gene>
<sequence>MTAKKKNEEESIFLVSLEGLDLSKDQKKRIEEGIRNLVLKEIAGLDFEGDIKISRRFAGKPTWEGLWKMGQLAGFWIGGFPNFPPGGPK</sequence>
<organism evidence="1 2">
    <name type="scientific">Flavobacterium procerum</name>
    <dbReference type="NCBI Taxonomy" id="1455569"/>
    <lineage>
        <taxon>Bacteria</taxon>
        <taxon>Pseudomonadati</taxon>
        <taxon>Bacteroidota</taxon>
        <taxon>Flavobacteriia</taxon>
        <taxon>Flavobacteriales</taxon>
        <taxon>Flavobacteriaceae</taxon>
        <taxon>Flavobacterium</taxon>
    </lineage>
</organism>
<dbReference type="Proteomes" id="UP001589734">
    <property type="component" value="Unassembled WGS sequence"/>
</dbReference>